<proteinExistence type="predicted"/>
<name>A0A9P6KFY7_9FUNG</name>
<protein>
    <submittedName>
        <fullName evidence="1">Uncharacterized protein</fullName>
    </submittedName>
</protein>
<dbReference type="InterPro" id="IPR032675">
    <property type="entry name" value="LRR_dom_sf"/>
</dbReference>
<sequence>MPHSLIRHLGRLFLDHDGHTFMEILTEITRALVGPIAGQLKSLNIPVWDIEWYLEHVQEFRSLEHVTFLEVNVDSLTTFSEVVYRGIVNYLGLEGYGENLGTFDIMCAFIKQHSETFKDILRTVDVFHTKTHMTYETTCTVPQLVELLGLLPPLKNPRHLDQSSILHFLVHADKTNLDYINSISIPRYAGLGIVDMLSTNPPFLHRCRRLRHLQIPVTSPDMFKWAVKERTLWNDSLRRDISSDDGEDRENTQLNISSVLEKTQQQHPLVGPPIQLTSIKLLELNELNLRSIDDVIFAFGNTLRDLSFLQEWFEHIRPMKEDEMQDVVVIDQKWMDRLPHLRRIRIDFGTCLRAWIQPEAMGRLQVTKFSVSQSCHDETMFPPGLAESVIEPMNATGLKTIKLLGLAAANFHPDSFQSAKELEKVEVGMRSALSQLESPHELLPTVLLRQRDVLMKASWDWYLPCLHTLILYGNFAEFFKFRMLRRCPSLKHLGLYIPTTRVLTVEELKENGYCATGTVDIRELTGTEAREEEKQVMAPNLEKFMLTVKGLILKSGSI</sequence>
<dbReference type="EMBL" id="JAABOA010000492">
    <property type="protein sequence ID" value="KAF9584139.1"/>
    <property type="molecule type" value="Genomic_DNA"/>
</dbReference>
<keyword evidence="2" id="KW-1185">Reference proteome</keyword>
<evidence type="ECO:0000313" key="1">
    <source>
        <dbReference type="EMBL" id="KAF9584139.1"/>
    </source>
</evidence>
<dbReference type="AlphaFoldDB" id="A0A9P6KFY7"/>
<dbReference type="Gene3D" id="3.80.10.10">
    <property type="entry name" value="Ribonuclease Inhibitor"/>
    <property type="match status" value="1"/>
</dbReference>
<dbReference type="Proteomes" id="UP000780801">
    <property type="component" value="Unassembled WGS sequence"/>
</dbReference>
<accession>A0A9P6KFY7</accession>
<organism evidence="1 2">
    <name type="scientific">Lunasporangiospora selenospora</name>
    <dbReference type="NCBI Taxonomy" id="979761"/>
    <lineage>
        <taxon>Eukaryota</taxon>
        <taxon>Fungi</taxon>
        <taxon>Fungi incertae sedis</taxon>
        <taxon>Mucoromycota</taxon>
        <taxon>Mortierellomycotina</taxon>
        <taxon>Mortierellomycetes</taxon>
        <taxon>Mortierellales</taxon>
        <taxon>Mortierellaceae</taxon>
        <taxon>Lunasporangiospora</taxon>
    </lineage>
</organism>
<evidence type="ECO:0000313" key="2">
    <source>
        <dbReference type="Proteomes" id="UP000780801"/>
    </source>
</evidence>
<comment type="caution">
    <text evidence="1">The sequence shown here is derived from an EMBL/GenBank/DDBJ whole genome shotgun (WGS) entry which is preliminary data.</text>
</comment>
<reference evidence="1" key="1">
    <citation type="journal article" date="2020" name="Fungal Divers.">
        <title>Resolving the Mortierellaceae phylogeny through synthesis of multi-gene phylogenetics and phylogenomics.</title>
        <authorList>
            <person name="Vandepol N."/>
            <person name="Liber J."/>
            <person name="Desiro A."/>
            <person name="Na H."/>
            <person name="Kennedy M."/>
            <person name="Barry K."/>
            <person name="Grigoriev I.V."/>
            <person name="Miller A.N."/>
            <person name="O'Donnell K."/>
            <person name="Stajich J.E."/>
            <person name="Bonito G."/>
        </authorList>
    </citation>
    <scope>NUCLEOTIDE SEQUENCE</scope>
    <source>
        <strain evidence="1">KOD1015</strain>
    </source>
</reference>
<dbReference type="OrthoDB" id="2423301at2759"/>
<gene>
    <name evidence="1" type="ORF">BGW38_007449</name>
</gene>